<reference evidence="4" key="1">
    <citation type="journal article" date="2021" name="PeerJ">
        <title>Extensive microbial diversity within the chicken gut microbiome revealed by metagenomics and culture.</title>
        <authorList>
            <person name="Gilroy R."/>
            <person name="Ravi A."/>
            <person name="Getino M."/>
            <person name="Pursley I."/>
            <person name="Horton D.L."/>
            <person name="Alikhan N.F."/>
            <person name="Baker D."/>
            <person name="Gharbi K."/>
            <person name="Hall N."/>
            <person name="Watson M."/>
            <person name="Adriaenssens E.M."/>
            <person name="Foster-Nyarko E."/>
            <person name="Jarju S."/>
            <person name="Secka A."/>
            <person name="Antonio M."/>
            <person name="Oren A."/>
            <person name="Chaudhuri R.R."/>
            <person name="La Ragione R."/>
            <person name="Hildebrand F."/>
            <person name="Pallen M.J."/>
        </authorList>
    </citation>
    <scope>NUCLEOTIDE SEQUENCE</scope>
    <source>
        <strain evidence="4">CHK186-1790</strain>
    </source>
</reference>
<keyword evidence="1 2" id="KW-0732">Signal</keyword>
<proteinExistence type="predicted"/>
<evidence type="ECO:0000256" key="2">
    <source>
        <dbReference type="SAM" id="SignalP"/>
    </source>
</evidence>
<gene>
    <name evidence="4" type="ORF">H9701_07995</name>
</gene>
<dbReference type="AlphaFoldDB" id="A0A9D2P127"/>
<sequence>MKRCKAGLMGALAVCAIALTACDAIPGMGGNDTGESHVGDAVSTLWFDYVVNSAEPMDTYEGYTAAEGNKLVVVDLTMKNTFDESVPMFDTDFQLYWGEYGDDEWALPLEVYCEAQFPADYYLSINETREGVLVYEVPSDIRDFTLAFLEVKDNGTEEGEEGDLYLTYFTAA</sequence>
<feature type="domain" description="DUF4352" evidence="3">
    <location>
        <begin position="37"/>
        <end position="148"/>
    </location>
</feature>
<feature type="chain" id="PRO_5039512853" evidence="2">
    <location>
        <begin position="24"/>
        <end position="172"/>
    </location>
</feature>
<dbReference type="InterPro" id="IPR029050">
    <property type="entry name" value="Immunoprotect_excell_Ig-like"/>
</dbReference>
<name>A0A9D2P127_9FIRM</name>
<reference evidence="4" key="2">
    <citation type="submission" date="2021-04" db="EMBL/GenBank/DDBJ databases">
        <authorList>
            <person name="Gilroy R."/>
        </authorList>
    </citation>
    <scope>NUCLEOTIDE SEQUENCE</scope>
    <source>
        <strain evidence="4">CHK186-1790</strain>
    </source>
</reference>
<dbReference type="Gene3D" id="2.60.40.1240">
    <property type="match status" value="1"/>
</dbReference>
<comment type="caution">
    <text evidence="4">The sequence shown here is derived from an EMBL/GenBank/DDBJ whole genome shotgun (WGS) entry which is preliminary data.</text>
</comment>
<dbReference type="Proteomes" id="UP000823882">
    <property type="component" value="Unassembled WGS sequence"/>
</dbReference>
<dbReference type="InterPro" id="IPR029051">
    <property type="entry name" value="DUF4352"/>
</dbReference>
<organism evidence="4 5">
    <name type="scientific">Candidatus Intestinimonas pullistercoris</name>
    <dbReference type="NCBI Taxonomy" id="2838623"/>
    <lineage>
        <taxon>Bacteria</taxon>
        <taxon>Bacillati</taxon>
        <taxon>Bacillota</taxon>
        <taxon>Clostridia</taxon>
        <taxon>Eubacteriales</taxon>
        <taxon>Intestinimonas</taxon>
    </lineage>
</organism>
<dbReference type="PROSITE" id="PS51257">
    <property type="entry name" value="PROKAR_LIPOPROTEIN"/>
    <property type="match status" value="1"/>
</dbReference>
<evidence type="ECO:0000256" key="1">
    <source>
        <dbReference type="ARBA" id="ARBA00022729"/>
    </source>
</evidence>
<evidence type="ECO:0000259" key="3">
    <source>
        <dbReference type="Pfam" id="PF11611"/>
    </source>
</evidence>
<feature type="signal peptide" evidence="2">
    <location>
        <begin position="1"/>
        <end position="23"/>
    </location>
</feature>
<evidence type="ECO:0000313" key="5">
    <source>
        <dbReference type="Proteomes" id="UP000823882"/>
    </source>
</evidence>
<protein>
    <submittedName>
        <fullName evidence="4">DUF4352 domain-containing protein</fullName>
    </submittedName>
</protein>
<accession>A0A9D2P127</accession>
<evidence type="ECO:0000313" key="4">
    <source>
        <dbReference type="EMBL" id="HJC41479.1"/>
    </source>
</evidence>
<dbReference type="EMBL" id="DWWJ01000144">
    <property type="protein sequence ID" value="HJC41479.1"/>
    <property type="molecule type" value="Genomic_DNA"/>
</dbReference>
<dbReference type="Pfam" id="PF11611">
    <property type="entry name" value="DUF4352"/>
    <property type="match status" value="1"/>
</dbReference>